<feature type="region of interest" description="Disordered" evidence="3">
    <location>
        <begin position="1409"/>
        <end position="1428"/>
    </location>
</feature>
<dbReference type="GO" id="GO:0031410">
    <property type="term" value="C:cytoplasmic vesicle"/>
    <property type="evidence" value="ECO:0007669"/>
    <property type="project" value="TreeGrafter"/>
</dbReference>
<evidence type="ECO:0008006" key="8">
    <source>
        <dbReference type="Google" id="ProtNLM"/>
    </source>
</evidence>
<dbReference type="SMART" id="SM00593">
    <property type="entry name" value="RUN"/>
    <property type="match status" value="1"/>
</dbReference>
<dbReference type="Bgee" id="ENSELUG00000012945">
    <property type="expression patterns" value="Expressed in brain and 15 other cell types or tissues"/>
</dbReference>
<feature type="compositionally biased region" description="Pro residues" evidence="3">
    <location>
        <begin position="877"/>
        <end position="897"/>
    </location>
</feature>
<dbReference type="PROSITE" id="PS50826">
    <property type="entry name" value="RUN"/>
    <property type="match status" value="1"/>
</dbReference>
<feature type="domain" description="RUN" evidence="5">
    <location>
        <begin position="1186"/>
        <end position="1339"/>
    </location>
</feature>
<dbReference type="Ensembl" id="ENSELUT00000021127.3">
    <property type="protein sequence ID" value="ENSELUP00000034396.3"/>
    <property type="gene ID" value="ENSELUG00000012945.3"/>
</dbReference>
<accession>A0A3P9A0R5</accession>
<dbReference type="SUPFAM" id="SSF50044">
    <property type="entry name" value="SH3-domain"/>
    <property type="match status" value="1"/>
</dbReference>
<dbReference type="SUPFAM" id="SSF140741">
    <property type="entry name" value="RUN domain-like"/>
    <property type="match status" value="1"/>
</dbReference>
<dbReference type="GeneTree" id="ENSGT00900000141033"/>
<dbReference type="SMART" id="SM00326">
    <property type="entry name" value="SH3"/>
    <property type="match status" value="1"/>
</dbReference>
<feature type="compositionally biased region" description="Basic and acidic residues" evidence="3">
    <location>
        <begin position="931"/>
        <end position="941"/>
    </location>
</feature>
<feature type="region of interest" description="Disordered" evidence="3">
    <location>
        <begin position="633"/>
        <end position="712"/>
    </location>
</feature>
<feature type="region of interest" description="Disordered" evidence="3">
    <location>
        <begin position="346"/>
        <end position="402"/>
    </location>
</feature>
<dbReference type="PANTHER" id="PTHR15591">
    <property type="entry name" value="RUN AND SH3 DOMAIN CONTAINING"/>
    <property type="match status" value="1"/>
</dbReference>
<reference evidence="6" key="2">
    <citation type="submission" date="2020-02" db="EMBL/GenBank/DDBJ databases">
        <title>Esox lucius (northern pike) genome, fEsoLuc1, primary haplotype.</title>
        <authorList>
            <person name="Myers G."/>
            <person name="Karagic N."/>
            <person name="Meyer A."/>
            <person name="Pippel M."/>
            <person name="Reichard M."/>
            <person name="Winkler S."/>
            <person name="Tracey A."/>
            <person name="Sims Y."/>
            <person name="Howe K."/>
            <person name="Rhie A."/>
            <person name="Formenti G."/>
            <person name="Durbin R."/>
            <person name="Fedrigo O."/>
            <person name="Jarvis E.D."/>
        </authorList>
    </citation>
    <scope>NUCLEOTIDE SEQUENCE [LARGE SCALE GENOMIC DNA]</scope>
</reference>
<feature type="region of interest" description="Disordered" evidence="3">
    <location>
        <begin position="1488"/>
        <end position="1517"/>
    </location>
</feature>
<feature type="compositionally biased region" description="Acidic residues" evidence="3">
    <location>
        <begin position="255"/>
        <end position="279"/>
    </location>
</feature>
<dbReference type="PROSITE" id="PS50002">
    <property type="entry name" value="SH3"/>
    <property type="match status" value="1"/>
</dbReference>
<feature type="compositionally biased region" description="Pro residues" evidence="3">
    <location>
        <begin position="166"/>
        <end position="175"/>
    </location>
</feature>
<feature type="compositionally biased region" description="Polar residues" evidence="3">
    <location>
        <begin position="1"/>
        <end position="10"/>
    </location>
</feature>
<organism evidence="6 7">
    <name type="scientific">Esox lucius</name>
    <name type="common">Northern pike</name>
    <dbReference type="NCBI Taxonomy" id="8010"/>
    <lineage>
        <taxon>Eukaryota</taxon>
        <taxon>Metazoa</taxon>
        <taxon>Chordata</taxon>
        <taxon>Craniata</taxon>
        <taxon>Vertebrata</taxon>
        <taxon>Euteleostomi</taxon>
        <taxon>Actinopterygii</taxon>
        <taxon>Neopterygii</taxon>
        <taxon>Teleostei</taxon>
        <taxon>Protacanthopterygii</taxon>
        <taxon>Esociformes</taxon>
        <taxon>Esocidae</taxon>
        <taxon>Esox</taxon>
    </lineage>
</organism>
<feature type="region of interest" description="Disordered" evidence="3">
    <location>
        <begin position="521"/>
        <end position="563"/>
    </location>
</feature>
<dbReference type="InterPro" id="IPR001452">
    <property type="entry name" value="SH3_domain"/>
</dbReference>
<evidence type="ECO:0000256" key="3">
    <source>
        <dbReference type="SAM" id="MobiDB-lite"/>
    </source>
</evidence>
<feature type="compositionally biased region" description="Basic and acidic residues" evidence="3">
    <location>
        <begin position="232"/>
        <end position="254"/>
    </location>
</feature>
<feature type="compositionally biased region" description="Basic and acidic residues" evidence="3">
    <location>
        <begin position="787"/>
        <end position="809"/>
    </location>
</feature>
<dbReference type="InterPro" id="IPR036028">
    <property type="entry name" value="SH3-like_dom_sf"/>
</dbReference>
<dbReference type="STRING" id="8010.ENSELUP00000034396"/>
<evidence type="ECO:0000313" key="6">
    <source>
        <dbReference type="Ensembl" id="ENSELUP00000034396.3"/>
    </source>
</evidence>
<dbReference type="PANTHER" id="PTHR15591:SF11">
    <property type="entry name" value="AP-4 COMPLEX ACCESSORY SUBUNIT RUSC1"/>
    <property type="match status" value="1"/>
</dbReference>
<protein>
    <recommendedName>
        <fullName evidence="8">RUN and SH3 domain containing 1</fullName>
    </recommendedName>
</protein>
<dbReference type="KEGG" id="els:105024441"/>
<feature type="compositionally biased region" description="Pro residues" evidence="3">
    <location>
        <begin position="633"/>
        <end position="643"/>
    </location>
</feature>
<feature type="region of interest" description="Disordered" evidence="3">
    <location>
        <begin position="918"/>
        <end position="994"/>
    </location>
</feature>
<feature type="compositionally biased region" description="Low complexity" evidence="3">
    <location>
        <begin position="943"/>
        <end position="959"/>
    </location>
</feature>
<dbReference type="RefSeq" id="XP_019896898.2">
    <property type="nucleotide sequence ID" value="XM_020041339.3"/>
</dbReference>
<feature type="compositionally biased region" description="Polar residues" evidence="3">
    <location>
        <begin position="43"/>
        <end position="52"/>
    </location>
</feature>
<dbReference type="Pfam" id="PF02759">
    <property type="entry name" value="RUN"/>
    <property type="match status" value="1"/>
</dbReference>
<feature type="compositionally biased region" description="Pro residues" evidence="3">
    <location>
        <begin position="349"/>
        <end position="363"/>
    </location>
</feature>
<dbReference type="Pfam" id="PF00018">
    <property type="entry name" value="SH3_1"/>
    <property type="match status" value="1"/>
</dbReference>
<dbReference type="InterPro" id="IPR047343">
    <property type="entry name" value="RUSC1_2"/>
</dbReference>
<evidence type="ECO:0000256" key="2">
    <source>
        <dbReference type="PROSITE-ProRule" id="PRU00192"/>
    </source>
</evidence>
<dbReference type="GeneID" id="105024441"/>
<reference evidence="7" key="1">
    <citation type="journal article" date="2014" name="PLoS ONE">
        <title>The genome and linkage map of the northern pike (Esox lucius): conserved synteny revealed between the salmonid sister group and the Neoteleostei.</title>
        <authorList>
            <person name="Rondeau E.B."/>
            <person name="Minkley D.R."/>
            <person name="Leong J.S."/>
            <person name="Messmer A.M."/>
            <person name="Jantzen J.R."/>
            <person name="von Schalburg K.R."/>
            <person name="Lemon C."/>
            <person name="Bird N.H."/>
            <person name="Koop B.F."/>
        </authorList>
    </citation>
    <scope>NUCLEOTIDE SEQUENCE</scope>
</reference>
<evidence type="ECO:0000259" key="4">
    <source>
        <dbReference type="PROSITE" id="PS50002"/>
    </source>
</evidence>
<evidence type="ECO:0000256" key="1">
    <source>
        <dbReference type="ARBA" id="ARBA00022443"/>
    </source>
</evidence>
<keyword evidence="7" id="KW-1185">Reference proteome</keyword>
<feature type="domain" description="SH3" evidence="4">
    <location>
        <begin position="1601"/>
        <end position="1658"/>
    </location>
</feature>
<feature type="compositionally biased region" description="Polar residues" evidence="3">
    <location>
        <begin position="1492"/>
        <end position="1516"/>
    </location>
</feature>
<proteinExistence type="predicted"/>
<feature type="compositionally biased region" description="Basic and acidic residues" evidence="3">
    <location>
        <begin position="766"/>
        <end position="778"/>
    </location>
</feature>
<dbReference type="CTD" id="23623"/>
<feature type="region of interest" description="Disordered" evidence="3">
    <location>
        <begin position="872"/>
        <end position="904"/>
    </location>
</feature>
<feature type="region of interest" description="Disordered" evidence="3">
    <location>
        <begin position="141"/>
        <end position="286"/>
    </location>
</feature>
<feature type="compositionally biased region" description="Low complexity" evidence="3">
    <location>
        <begin position="364"/>
        <end position="397"/>
    </location>
</feature>
<dbReference type="InterPro" id="IPR037213">
    <property type="entry name" value="Run_dom_sf"/>
</dbReference>
<dbReference type="Gene3D" id="2.30.30.40">
    <property type="entry name" value="SH3 Domains"/>
    <property type="match status" value="1"/>
</dbReference>
<dbReference type="Gene3D" id="1.20.58.900">
    <property type="match status" value="1"/>
</dbReference>
<feature type="compositionally biased region" description="Pro residues" evidence="3">
    <location>
        <begin position="696"/>
        <end position="709"/>
    </location>
</feature>
<dbReference type="AlphaFoldDB" id="A0A3P9A0R5"/>
<feature type="compositionally biased region" description="Low complexity" evidence="3">
    <location>
        <begin position="143"/>
        <end position="165"/>
    </location>
</feature>
<sequence length="1658" mass="180632">MHSTSRTTIPPSKPRRFDPSRRTISAVEPKPQGPAYRREDKNMNTVSSSSPRCASKATPESSRTRVGMQPRTPLGQSRLGLQRNTALLSKTKPKPKIVRAGAAAVSNRALPPLPPPPLPHLDPNCNEPSLPCLCCDGHSPQDNNSLFNHNHNNNNTISIRQQLKLQPPPPPPPLPQKQEVTRAKGQAKPCQLKSQAKVLPPACPANALELGKGEEEQENADVNENTNVVMDNKIKKQDELDNNKDRDEEGRNLEDVEDEEDEEEGEDDDDDEDEDDDDTLVPSCCDCPPSLLDLSLTSSTSSSSTSISSCSDLETDCADLSLSVCSSAHEGKADLSVSPERSLAHIPERYPPSRSPPSPPSLPLNPKSSSASSYPSSPPTACSPDEGYPSAPASPSSDYLGVRGQSGLGSEVAKLGLLDFLESVGEFGKMERFSQIIQVARWDLDGDPQGDLLRDRLDHLDRLESVNRQVKLAHIARLHEKGLDLGDLGEEDLSDVLDEMGNVDMSWRLYKGRSLGESQEFSDAGVDLTAPSDCDEPLASESETSSPIEPPPRPPKPPVRHASVNSDLHTYINISRDITPSVSVCTSPSASPTFYTFRCEKALPPSPPSLPPPPLCKPIPYFTLYKSPPLPFSRPLSTPPIPPPRKKHLARKEAQRLAALQSGREKTPLSLPPPTSCPPPLPPPPTISISSSTSPPAIPPPPSLPPPPSFHALDDEIRKLLVLAGLTQAELLKLSPELGVCVGGLQEEGEGETHHNSRPEQTQDVGMRKKEEMAKEQYDIDGLAVDGWRDGGGRLGQERDGDMKRFRGVEEDEEEREESRDVFRTTSFFKMARSRKKNSGFGASVSLASDIYYSTDINPAKSVSFETFKYDRALSETPPPPPPRPLPPVPPTLPPPQVCTLPANSLRPERFDWLMAFSPDSETPLLPPPLEPRKSNKETLKKSTSGSASSSGSTSGSGSKVMTFKELRNRSKNSSPTYQLITEPDPDPTVITPDPDILYNLKWRREKTDGDGVQWEYTSQAKAAFLQQPPLTTLAAFREMFQKAENATGQPELNPPQRIGCSASEGNLWGIDGQGKEEGEKRKEVLEEEEEQVEVRGTADGGRTWESRTTAVRSISFAGSVKKGGTSWMGDDVKVPLRGLGLSSLQEKRALVNSVSVAVEAILAQFSTSRTLVQKALSGDSSVNPSLGRLVLQCLCPALQGLLSDGLKPHQSDVISGRRPNSAWGLVQASTRPGRISGAPYKGPSTQALYSLQARVGVLPQLRQSKHRFNAFLFGLLNIKLLDFWLSHLQSCSDVLATFYQPSSFMRLSLTSCQPLFEELLLLLQPLSLLTFNLDLLFQHHHLEPANHSPEIPSPPNQDLGFRLSPRGSTSQGRGSSYLQSLSELHVGNAKSETESCKASPLPLVKPEAERLVESRNPPTHGAESGKVSGIAETSPQLMWLQEKEIREIAPPNVEEDCLSQQAGKVIQQGWGAVVRWGEKLGQNLAELSLPGPQNQVGTSRDPTEPQASTQTSSYPSWVDGALTVPWGLGRLFGASNNTTVPTLPTRRPSQWLSPGVSALTRLVSSSSTANHRRSLEPRQVEEVVEREVEGDAEETCDNPKPLRSVKTLCDYSGTGAELSFQKGEELLVLGGVDHDWIRCRQGDREGLVPIGYASLIM</sequence>
<reference evidence="6" key="4">
    <citation type="submission" date="2025-09" db="UniProtKB">
        <authorList>
            <consortium name="Ensembl"/>
        </authorList>
    </citation>
    <scope>IDENTIFICATION</scope>
</reference>
<feature type="region of interest" description="Disordered" evidence="3">
    <location>
        <begin position="1"/>
        <end position="98"/>
    </location>
</feature>
<name>A0A3P9A0R5_ESOLU</name>
<dbReference type="InterPro" id="IPR004012">
    <property type="entry name" value="Run_dom"/>
</dbReference>
<feature type="compositionally biased region" description="Pro residues" evidence="3">
    <location>
        <begin position="670"/>
        <end position="686"/>
    </location>
</feature>
<feature type="region of interest" description="Disordered" evidence="3">
    <location>
        <begin position="746"/>
        <end position="821"/>
    </location>
</feature>
<evidence type="ECO:0000259" key="5">
    <source>
        <dbReference type="PROSITE" id="PS50826"/>
    </source>
</evidence>
<feature type="region of interest" description="Disordered" evidence="3">
    <location>
        <begin position="1347"/>
        <end position="1376"/>
    </location>
</feature>
<dbReference type="Proteomes" id="UP000265140">
    <property type="component" value="Chromosome 20"/>
</dbReference>
<keyword evidence="1 2" id="KW-0728">SH3 domain</keyword>
<reference evidence="6" key="3">
    <citation type="submission" date="2025-08" db="UniProtKB">
        <authorList>
            <consortium name="Ensembl"/>
        </authorList>
    </citation>
    <scope>IDENTIFICATION</scope>
</reference>
<feature type="compositionally biased region" description="Polar residues" evidence="3">
    <location>
        <begin position="1367"/>
        <end position="1376"/>
    </location>
</feature>
<evidence type="ECO:0000313" key="7">
    <source>
        <dbReference type="Proteomes" id="UP000265140"/>
    </source>
</evidence>
<feature type="compositionally biased region" description="Pro residues" evidence="3">
    <location>
        <begin position="548"/>
        <end position="557"/>
    </location>
</feature>